<dbReference type="InterPro" id="IPR036770">
    <property type="entry name" value="Ankyrin_rpt-contain_sf"/>
</dbReference>
<feature type="compositionally biased region" description="Basic and acidic residues" evidence="3">
    <location>
        <begin position="636"/>
        <end position="649"/>
    </location>
</feature>
<gene>
    <name evidence="4" type="ORF">K444DRAFT_49300</name>
</gene>
<dbReference type="Gene3D" id="1.25.40.20">
    <property type="entry name" value="Ankyrin repeat-containing domain"/>
    <property type="match status" value="2"/>
</dbReference>
<dbReference type="SMART" id="SM00248">
    <property type="entry name" value="ANK"/>
    <property type="match status" value="5"/>
</dbReference>
<keyword evidence="5" id="KW-1185">Reference proteome</keyword>
<evidence type="ECO:0000256" key="1">
    <source>
        <dbReference type="ARBA" id="ARBA00022737"/>
    </source>
</evidence>
<proteinExistence type="predicted"/>
<dbReference type="InterPro" id="IPR002110">
    <property type="entry name" value="Ankyrin_rpt"/>
</dbReference>
<evidence type="ECO:0000256" key="2">
    <source>
        <dbReference type="ARBA" id="ARBA00023043"/>
    </source>
</evidence>
<evidence type="ECO:0000313" key="5">
    <source>
        <dbReference type="Proteomes" id="UP000235371"/>
    </source>
</evidence>
<keyword evidence="1" id="KW-0677">Repeat</keyword>
<dbReference type="GeneID" id="36581310"/>
<sequence>MAESSEKSSTAQTASMHQRDSFKEPSVESREKEVNFEGAEKEADRFSRTLPEIVPIRWTKNNSLPTHAARVGVQNTTFHPSPGIYEIDTSITTSASDAEARSLATALEPKKRMFSVKGLRHNILQQNLENSDQVASGFLLQTLAQVLEDAASAGNLPLVASALDLGADVNYSSRKNKECHLALPRAAAVKHEPVVEYLLRMGANRDTAASALYAAINHKATGIAMKLVPRADFNKMWKSTRFKDLPHNVYESPVAALVGMDEESRRKILRLMMEQPSFDAESPAMSFVENIDELSSPKSSGMTVLGCFAAFTDLATVEFLLQQLGQTNNVQKRPNTSQYRDSLCCISSTYWQREPADALKMASLLLDHGAHAGATVSIPGQRKNEYSALTPAIKGGSLDGVRLLLKHGTNPESSMYVAENYPHDHLSPLSYAVFCGAVGICRALVESGAVPNRVNVDEAAVESNNLEIVGVLIHVHGASATPQVWERAMLVKHTPKEQSSSIEIIDLLLSTKTKSNPFRRAWILAAIDSKNFSGLHRVLEMRNKNLGFDVNEVFQDPRWSNVSNTVKSSTLLPRSGFAIKRDDLYNCLAYAEEKDASDIVALLKSYWWTSKKRCGPDSEARFGSRYGCSSKPPHTRRGERLPMDEKEVMQVRAGR</sequence>
<dbReference type="InParanoid" id="A0A2J6T2Q3"/>
<dbReference type="OrthoDB" id="539213at2759"/>
<dbReference type="AlphaFoldDB" id="A0A2J6T2Q3"/>
<dbReference type="PANTHER" id="PTHR24126">
    <property type="entry name" value="ANKYRIN REPEAT, PH AND SEC7 DOMAIN CONTAINING PROTEIN SECG-RELATED"/>
    <property type="match status" value="1"/>
</dbReference>
<dbReference type="EMBL" id="KZ613847">
    <property type="protein sequence ID" value="PMD57213.1"/>
    <property type="molecule type" value="Genomic_DNA"/>
</dbReference>
<evidence type="ECO:0000256" key="3">
    <source>
        <dbReference type="SAM" id="MobiDB-lite"/>
    </source>
</evidence>
<organism evidence="4 5">
    <name type="scientific">Hyaloscypha bicolor E</name>
    <dbReference type="NCBI Taxonomy" id="1095630"/>
    <lineage>
        <taxon>Eukaryota</taxon>
        <taxon>Fungi</taxon>
        <taxon>Dikarya</taxon>
        <taxon>Ascomycota</taxon>
        <taxon>Pezizomycotina</taxon>
        <taxon>Leotiomycetes</taxon>
        <taxon>Helotiales</taxon>
        <taxon>Hyaloscyphaceae</taxon>
        <taxon>Hyaloscypha</taxon>
        <taxon>Hyaloscypha bicolor</taxon>
    </lineage>
</organism>
<protein>
    <submittedName>
        <fullName evidence="4">Ankyrin</fullName>
    </submittedName>
</protein>
<feature type="region of interest" description="Disordered" evidence="3">
    <location>
        <begin position="625"/>
        <end position="655"/>
    </location>
</feature>
<keyword evidence="2" id="KW-0040">ANK repeat</keyword>
<dbReference type="Pfam" id="PF12796">
    <property type="entry name" value="Ank_2"/>
    <property type="match status" value="1"/>
</dbReference>
<dbReference type="PANTHER" id="PTHR24126:SF14">
    <property type="entry name" value="ANK_REP_REGION DOMAIN-CONTAINING PROTEIN"/>
    <property type="match status" value="1"/>
</dbReference>
<name>A0A2J6T2Q3_9HELO</name>
<dbReference type="RefSeq" id="XP_024734117.1">
    <property type="nucleotide sequence ID" value="XM_024873230.1"/>
</dbReference>
<dbReference type="Proteomes" id="UP000235371">
    <property type="component" value="Unassembled WGS sequence"/>
</dbReference>
<dbReference type="STRING" id="1095630.A0A2J6T2Q3"/>
<evidence type="ECO:0000313" key="4">
    <source>
        <dbReference type="EMBL" id="PMD57213.1"/>
    </source>
</evidence>
<reference evidence="4 5" key="1">
    <citation type="submission" date="2016-04" db="EMBL/GenBank/DDBJ databases">
        <title>A degradative enzymes factory behind the ericoid mycorrhizal symbiosis.</title>
        <authorList>
            <consortium name="DOE Joint Genome Institute"/>
            <person name="Martino E."/>
            <person name="Morin E."/>
            <person name="Grelet G."/>
            <person name="Kuo A."/>
            <person name="Kohler A."/>
            <person name="Daghino S."/>
            <person name="Barry K."/>
            <person name="Choi C."/>
            <person name="Cichocki N."/>
            <person name="Clum A."/>
            <person name="Copeland A."/>
            <person name="Hainaut M."/>
            <person name="Haridas S."/>
            <person name="Labutti K."/>
            <person name="Lindquist E."/>
            <person name="Lipzen A."/>
            <person name="Khouja H.-R."/>
            <person name="Murat C."/>
            <person name="Ohm R."/>
            <person name="Olson A."/>
            <person name="Spatafora J."/>
            <person name="Veneault-Fourrey C."/>
            <person name="Henrissat B."/>
            <person name="Grigoriev I."/>
            <person name="Martin F."/>
            <person name="Perotto S."/>
        </authorList>
    </citation>
    <scope>NUCLEOTIDE SEQUENCE [LARGE SCALE GENOMIC DNA]</scope>
    <source>
        <strain evidence="4 5">E</strain>
    </source>
</reference>
<accession>A0A2J6T2Q3</accession>
<dbReference type="SUPFAM" id="SSF48403">
    <property type="entry name" value="Ankyrin repeat"/>
    <property type="match status" value="1"/>
</dbReference>
<feature type="compositionally biased region" description="Polar residues" evidence="3">
    <location>
        <begin position="7"/>
        <end position="16"/>
    </location>
</feature>
<feature type="compositionally biased region" description="Basic and acidic residues" evidence="3">
    <location>
        <begin position="17"/>
        <end position="44"/>
    </location>
</feature>
<feature type="region of interest" description="Disordered" evidence="3">
    <location>
        <begin position="1"/>
        <end position="44"/>
    </location>
</feature>